<comment type="caution">
    <text evidence="2">The sequence shown here is derived from an EMBL/GenBank/DDBJ whole genome shotgun (WGS) entry which is preliminary data.</text>
</comment>
<gene>
    <name evidence="2" type="ORF">FNJ47_15700</name>
</gene>
<evidence type="ECO:0000313" key="2">
    <source>
        <dbReference type="EMBL" id="NEU97240.1"/>
    </source>
</evidence>
<evidence type="ECO:0000313" key="3">
    <source>
        <dbReference type="Proteomes" id="UP000468531"/>
    </source>
</evidence>
<organism evidence="2 3">
    <name type="scientific">Bradyrhizobium uaiense</name>
    <dbReference type="NCBI Taxonomy" id="2594946"/>
    <lineage>
        <taxon>Bacteria</taxon>
        <taxon>Pseudomonadati</taxon>
        <taxon>Pseudomonadota</taxon>
        <taxon>Alphaproteobacteria</taxon>
        <taxon>Hyphomicrobiales</taxon>
        <taxon>Nitrobacteraceae</taxon>
        <taxon>Bradyrhizobium</taxon>
    </lineage>
</organism>
<feature type="compositionally biased region" description="Polar residues" evidence="1">
    <location>
        <begin position="38"/>
        <end position="47"/>
    </location>
</feature>
<evidence type="ECO:0000256" key="1">
    <source>
        <dbReference type="SAM" id="MobiDB-lite"/>
    </source>
</evidence>
<proteinExistence type="predicted"/>
<reference evidence="2 3" key="1">
    <citation type="journal article" date="2020" name="Arch. Microbiol.">
        <title>Bradyrhizobium uaiense sp. nov., a new highly efficient cowpea symbiont.</title>
        <authorList>
            <person name="Cabral Michel D."/>
            <person name="Azarias Guimaraes A."/>
            <person name="Martins da Costa E."/>
            <person name="Soares de Carvalho T."/>
            <person name="Balsanelli E."/>
            <person name="Willems A."/>
            <person name="Maltempi de Souza E."/>
            <person name="de Souza Moreira F.M."/>
        </authorList>
    </citation>
    <scope>NUCLEOTIDE SEQUENCE [LARGE SCALE GENOMIC DNA]</scope>
    <source>
        <strain evidence="2 3">UFLA 03-164</strain>
    </source>
</reference>
<dbReference type="EMBL" id="VKHP01000053">
    <property type="protein sequence ID" value="NEU97240.1"/>
    <property type="molecule type" value="Genomic_DNA"/>
</dbReference>
<keyword evidence="3" id="KW-1185">Reference proteome</keyword>
<dbReference type="AlphaFoldDB" id="A0A6P1BHX3"/>
<sequence length="59" mass="6429">MAAAARRHRIAPSRASFRLNRNEAPDFCFDAFSSREPGSTSLENALEQSIGAGVQRPIP</sequence>
<accession>A0A6P1BHX3</accession>
<name>A0A6P1BHX3_9BRAD</name>
<feature type="region of interest" description="Disordered" evidence="1">
    <location>
        <begin position="38"/>
        <end position="59"/>
    </location>
</feature>
<dbReference type="Proteomes" id="UP000468531">
    <property type="component" value="Unassembled WGS sequence"/>
</dbReference>
<protein>
    <submittedName>
        <fullName evidence="2">Uncharacterized protein</fullName>
    </submittedName>
</protein>